<keyword evidence="2" id="KW-0489">Methyltransferase</keyword>
<dbReference type="GO" id="GO:0032259">
    <property type="term" value="P:methylation"/>
    <property type="evidence" value="ECO:0007669"/>
    <property type="project" value="UniProtKB-KW"/>
</dbReference>
<dbReference type="InterPro" id="IPR029063">
    <property type="entry name" value="SAM-dependent_MTases_sf"/>
</dbReference>
<sequence>MTDPDKYFSANKALWNNKTDVHMKSAFYSLDEFKAGGTSLNPVEVRELGDVNGKKLLHLQCHFGMDTLSWARLGAVTTGLDFSDKAINAAKKIASEMGVDCRFVCCNVYDTGLHISDKFDIVFTSYGTIGWLPDLSKWAAEIVQRLKPGGIFYMVDFHPVVWMFDDEFSYFKYSYFNTGEPIEEEKTGTYADRDAALKDKEYGWNHSISDILNALIEAGLTINFFNEHAESPYECFSNMVKTGEGAYQIAGMENKIPMLYSIKASYGR</sequence>
<dbReference type="Pfam" id="PF08241">
    <property type="entry name" value="Methyltransf_11"/>
    <property type="match status" value="1"/>
</dbReference>
<dbReference type="Proteomes" id="UP000245647">
    <property type="component" value="Unassembled WGS sequence"/>
</dbReference>
<evidence type="ECO:0000313" key="2">
    <source>
        <dbReference type="EMBL" id="PWG80328.1"/>
    </source>
</evidence>
<keyword evidence="2" id="KW-0808">Transferase</keyword>
<reference evidence="2 3" key="1">
    <citation type="submission" date="2018-04" db="EMBL/GenBank/DDBJ databases">
        <title>Pedobacter chongqingensis sp. nov., isolated from a rottenly hemp rope.</title>
        <authorList>
            <person name="Cai Y."/>
        </authorList>
    </citation>
    <scope>NUCLEOTIDE SEQUENCE [LARGE SCALE GENOMIC DNA]</scope>
    <source>
        <strain evidence="2 3">FJ4-8</strain>
    </source>
</reference>
<keyword evidence="3" id="KW-1185">Reference proteome</keyword>
<gene>
    <name evidence="2" type="ORF">DDR33_11995</name>
</gene>
<dbReference type="CDD" id="cd02440">
    <property type="entry name" value="AdoMet_MTases"/>
    <property type="match status" value="1"/>
</dbReference>
<evidence type="ECO:0000259" key="1">
    <source>
        <dbReference type="Pfam" id="PF08241"/>
    </source>
</evidence>
<feature type="domain" description="Methyltransferase type 11" evidence="1">
    <location>
        <begin position="58"/>
        <end position="153"/>
    </location>
</feature>
<comment type="caution">
    <text evidence="2">The sequence shown here is derived from an EMBL/GenBank/DDBJ whole genome shotgun (WGS) entry which is preliminary data.</text>
</comment>
<protein>
    <submittedName>
        <fullName evidence="2">SAM-dependent methyltransferase</fullName>
    </submittedName>
</protein>
<dbReference type="InterPro" id="IPR013216">
    <property type="entry name" value="Methyltransf_11"/>
</dbReference>
<dbReference type="RefSeq" id="WP_109416035.1">
    <property type="nucleotide sequence ID" value="NZ_QEAS01000009.1"/>
</dbReference>
<dbReference type="SUPFAM" id="SSF53335">
    <property type="entry name" value="S-adenosyl-L-methionine-dependent methyltransferases"/>
    <property type="match status" value="1"/>
</dbReference>
<dbReference type="Gene3D" id="3.40.50.150">
    <property type="entry name" value="Vaccinia Virus protein VP39"/>
    <property type="match status" value="1"/>
</dbReference>
<dbReference type="OrthoDB" id="8385759at2"/>
<organism evidence="2 3">
    <name type="scientific">Pararcticibacter amylolyticus</name>
    <dbReference type="NCBI Taxonomy" id="2173175"/>
    <lineage>
        <taxon>Bacteria</taxon>
        <taxon>Pseudomonadati</taxon>
        <taxon>Bacteroidota</taxon>
        <taxon>Sphingobacteriia</taxon>
        <taxon>Sphingobacteriales</taxon>
        <taxon>Sphingobacteriaceae</taxon>
        <taxon>Pararcticibacter</taxon>
    </lineage>
</organism>
<dbReference type="AlphaFoldDB" id="A0A2U2PFZ4"/>
<name>A0A2U2PFZ4_9SPHI</name>
<proteinExistence type="predicted"/>
<accession>A0A2U2PFZ4</accession>
<evidence type="ECO:0000313" key="3">
    <source>
        <dbReference type="Proteomes" id="UP000245647"/>
    </source>
</evidence>
<dbReference type="GO" id="GO:0008757">
    <property type="term" value="F:S-adenosylmethionine-dependent methyltransferase activity"/>
    <property type="evidence" value="ECO:0007669"/>
    <property type="project" value="InterPro"/>
</dbReference>
<dbReference type="EMBL" id="QEAS01000009">
    <property type="protein sequence ID" value="PWG80328.1"/>
    <property type="molecule type" value="Genomic_DNA"/>
</dbReference>